<dbReference type="InterPro" id="IPR004635">
    <property type="entry name" value="Pept_S49_SppA"/>
</dbReference>
<evidence type="ECO:0000256" key="3">
    <source>
        <dbReference type="ARBA" id="ARBA00022801"/>
    </source>
</evidence>
<feature type="compositionally biased region" description="Low complexity" evidence="5">
    <location>
        <begin position="538"/>
        <end position="553"/>
    </location>
</feature>
<evidence type="ECO:0000256" key="1">
    <source>
        <dbReference type="ARBA" id="ARBA00008683"/>
    </source>
</evidence>
<keyword evidence="2 8" id="KW-0645">Protease</keyword>
<keyword evidence="3" id="KW-0378">Hydrolase</keyword>
<organism evidence="8 9">
    <name type="scientific">Geodia barretti</name>
    <name type="common">Barrett's horny sponge</name>
    <dbReference type="NCBI Taxonomy" id="519541"/>
    <lineage>
        <taxon>Eukaryota</taxon>
        <taxon>Metazoa</taxon>
        <taxon>Porifera</taxon>
        <taxon>Demospongiae</taxon>
        <taxon>Heteroscleromorpha</taxon>
        <taxon>Tetractinellida</taxon>
        <taxon>Astrophorina</taxon>
        <taxon>Geodiidae</taxon>
        <taxon>Geodia</taxon>
    </lineage>
</organism>
<keyword evidence="9" id="KW-1185">Reference proteome</keyword>
<reference evidence="8" key="1">
    <citation type="submission" date="2023-03" db="EMBL/GenBank/DDBJ databases">
        <authorList>
            <person name="Steffen K."/>
            <person name="Cardenas P."/>
        </authorList>
    </citation>
    <scope>NUCLEOTIDE SEQUENCE</scope>
</reference>
<dbReference type="Proteomes" id="UP001174909">
    <property type="component" value="Unassembled WGS sequence"/>
</dbReference>
<evidence type="ECO:0000313" key="8">
    <source>
        <dbReference type="EMBL" id="CAI7989178.1"/>
    </source>
</evidence>
<dbReference type="CDD" id="cd07023">
    <property type="entry name" value="S49_Sppa_N_C"/>
    <property type="match status" value="1"/>
</dbReference>
<accession>A0AA35W2V2</accession>
<proteinExistence type="inferred from homology"/>
<keyword evidence="4" id="KW-0720">Serine protease</keyword>
<dbReference type="InterPro" id="IPR002142">
    <property type="entry name" value="Peptidase_S49"/>
</dbReference>
<sequence>MLVAKVINKIAVVEIHGGIGGKIKSPDMEKLVNRILEDKRLRAVVLDIDSPGGDAAASDYIYRALKRVARRRPVVASIRGVGASGGYMIACAAHRIVAAPGSIVGSIGVISVRPVLQELLERAGIGVNVNKSGEFKDMGAPWRETTPEEEAKMQELIDDLYSSFVNIVSESRGIEDERVREIATGEVYLATRAVELGLVDELGDLERALDLAAKAAGISKRTVYLRPQRNLMEKLLGPLADSMIQMHYRTLGRTGLRVSLLSQGTGGPSMFGQNSGATQAEQDRLIHSCLDLGINLFDTHEGYRDSEEILGHALSSVPRDRYVLVTKWTYPRDGDPTADPEDLTRSVEGSLRRLNTDHIDVMLLHGLLAEHNDMAVEKYGPVFDRLREQGKIGHRGFSLRYITDPEQNGALAGLKRASEFWDVIMLKFGILNQWVAREVLPLALRHNVGILNMAAVRIRLPKPDLLEETIAEWKSRGLLSRDSIPDRDPLGWLVHDDVDSVISAAYKFAADHPAISSVITARRIWHTWSPTSERWNDPTSPTPTASAWNASSATSRSMRDVAENWTKFVKF</sequence>
<dbReference type="Gene3D" id="3.20.20.100">
    <property type="entry name" value="NADP-dependent oxidoreductase domain"/>
    <property type="match status" value="1"/>
</dbReference>
<dbReference type="InterPro" id="IPR047272">
    <property type="entry name" value="S49_SppA_C"/>
</dbReference>
<dbReference type="NCBIfam" id="TIGR00706">
    <property type="entry name" value="SppA_dom"/>
    <property type="match status" value="1"/>
</dbReference>
<protein>
    <submittedName>
        <fullName evidence="8">Protease slr0021</fullName>
    </submittedName>
</protein>
<dbReference type="GO" id="GO:0006508">
    <property type="term" value="P:proteolysis"/>
    <property type="evidence" value="ECO:0007669"/>
    <property type="project" value="UniProtKB-KW"/>
</dbReference>
<dbReference type="PANTHER" id="PTHR42987:SF4">
    <property type="entry name" value="PROTEASE SOHB-RELATED"/>
    <property type="match status" value="1"/>
</dbReference>
<dbReference type="Pfam" id="PF01343">
    <property type="entry name" value="Peptidase_S49"/>
    <property type="match status" value="1"/>
</dbReference>
<dbReference type="Pfam" id="PF00248">
    <property type="entry name" value="Aldo_ket_red"/>
    <property type="match status" value="1"/>
</dbReference>
<dbReference type="AlphaFoldDB" id="A0AA35W2V2"/>
<evidence type="ECO:0000259" key="6">
    <source>
        <dbReference type="Pfam" id="PF00248"/>
    </source>
</evidence>
<dbReference type="EMBL" id="CASHTH010000025">
    <property type="protein sequence ID" value="CAI7989178.1"/>
    <property type="molecule type" value="Genomic_DNA"/>
</dbReference>
<feature type="domain" description="Peptidase S49" evidence="7">
    <location>
        <begin position="69"/>
        <end position="218"/>
    </location>
</feature>
<dbReference type="SUPFAM" id="SSF51430">
    <property type="entry name" value="NAD(P)-linked oxidoreductase"/>
    <property type="match status" value="1"/>
</dbReference>
<dbReference type="InterPro" id="IPR029045">
    <property type="entry name" value="ClpP/crotonase-like_dom_sf"/>
</dbReference>
<dbReference type="Gene3D" id="3.90.226.10">
    <property type="entry name" value="2-enoyl-CoA Hydratase, Chain A, domain 1"/>
    <property type="match status" value="1"/>
</dbReference>
<dbReference type="PANTHER" id="PTHR42987">
    <property type="entry name" value="PEPTIDASE S49"/>
    <property type="match status" value="1"/>
</dbReference>
<comment type="caution">
    <text evidence="8">The sequence shown here is derived from an EMBL/GenBank/DDBJ whole genome shotgun (WGS) entry which is preliminary data.</text>
</comment>
<evidence type="ECO:0000259" key="7">
    <source>
        <dbReference type="Pfam" id="PF01343"/>
    </source>
</evidence>
<comment type="similarity">
    <text evidence="1">Belongs to the peptidase S49 family.</text>
</comment>
<dbReference type="InterPro" id="IPR023210">
    <property type="entry name" value="NADP_OxRdtase_dom"/>
</dbReference>
<dbReference type="InterPro" id="IPR036812">
    <property type="entry name" value="NAD(P)_OxRdtase_dom_sf"/>
</dbReference>
<evidence type="ECO:0000256" key="2">
    <source>
        <dbReference type="ARBA" id="ARBA00022670"/>
    </source>
</evidence>
<evidence type="ECO:0000256" key="5">
    <source>
        <dbReference type="SAM" id="MobiDB-lite"/>
    </source>
</evidence>
<gene>
    <name evidence="8" type="ORF">GBAR_LOCUS157</name>
</gene>
<evidence type="ECO:0000256" key="4">
    <source>
        <dbReference type="ARBA" id="ARBA00022825"/>
    </source>
</evidence>
<dbReference type="GO" id="GO:0008236">
    <property type="term" value="F:serine-type peptidase activity"/>
    <property type="evidence" value="ECO:0007669"/>
    <property type="project" value="UniProtKB-KW"/>
</dbReference>
<feature type="domain" description="NADP-dependent oxidoreductase" evidence="6">
    <location>
        <begin position="266"/>
        <end position="456"/>
    </location>
</feature>
<evidence type="ECO:0000313" key="9">
    <source>
        <dbReference type="Proteomes" id="UP001174909"/>
    </source>
</evidence>
<feature type="region of interest" description="Disordered" evidence="5">
    <location>
        <begin position="532"/>
        <end position="553"/>
    </location>
</feature>
<name>A0AA35W2V2_GEOBA</name>
<dbReference type="SUPFAM" id="SSF52096">
    <property type="entry name" value="ClpP/crotonase"/>
    <property type="match status" value="1"/>
</dbReference>